<dbReference type="RefSeq" id="WP_104984334.1">
    <property type="nucleotide sequence ID" value="NZ_CP012673.1"/>
</dbReference>
<dbReference type="AlphaFoldDB" id="A0A2L0F397"/>
<name>A0A2L0F397_SORCE</name>
<gene>
    <name evidence="2" type="ORF">SOCE26_075610</name>
</gene>
<feature type="coiled-coil region" evidence="1">
    <location>
        <begin position="6"/>
        <end position="33"/>
    </location>
</feature>
<dbReference type="OrthoDB" id="5516662at2"/>
<keyword evidence="1" id="KW-0175">Coiled coil</keyword>
<organism evidence="2 3">
    <name type="scientific">Sorangium cellulosum</name>
    <name type="common">Polyangium cellulosum</name>
    <dbReference type="NCBI Taxonomy" id="56"/>
    <lineage>
        <taxon>Bacteria</taxon>
        <taxon>Pseudomonadati</taxon>
        <taxon>Myxococcota</taxon>
        <taxon>Polyangia</taxon>
        <taxon>Polyangiales</taxon>
        <taxon>Polyangiaceae</taxon>
        <taxon>Sorangium</taxon>
    </lineage>
</organism>
<accession>A0A2L0F397</accession>
<proteinExistence type="predicted"/>
<evidence type="ECO:0000313" key="3">
    <source>
        <dbReference type="Proteomes" id="UP000238348"/>
    </source>
</evidence>
<evidence type="ECO:0000313" key="2">
    <source>
        <dbReference type="EMBL" id="AUX46058.1"/>
    </source>
</evidence>
<dbReference type="EMBL" id="CP012673">
    <property type="protein sequence ID" value="AUX46058.1"/>
    <property type="molecule type" value="Genomic_DNA"/>
</dbReference>
<protein>
    <submittedName>
        <fullName evidence="2">Uncharacterized protein</fullName>
    </submittedName>
</protein>
<dbReference type="Proteomes" id="UP000238348">
    <property type="component" value="Chromosome"/>
</dbReference>
<reference evidence="2 3" key="1">
    <citation type="submission" date="2015-09" db="EMBL/GenBank/DDBJ databases">
        <title>Sorangium comparison.</title>
        <authorList>
            <person name="Zaburannyi N."/>
            <person name="Bunk B."/>
            <person name="Overmann J."/>
            <person name="Mueller R."/>
        </authorList>
    </citation>
    <scope>NUCLEOTIDE SEQUENCE [LARGE SCALE GENOMIC DNA]</scope>
    <source>
        <strain evidence="2 3">So ce26</strain>
    </source>
</reference>
<sequence>MSSIDLSRYEADLAAAEAEVKRLRAENAKLADTYRGDPAEDARELLRRGAASLAAAKGRVEAARVALQIAQKTGSPYGLLARDGHVLGTVAVAIPGGTQSGERTRLIEEALSTELTAAARELGVVLAAPAERYTRERPGRDAEGRTVLDVAGRAEGDVLMPAVSKAAKNTRGS</sequence>
<evidence type="ECO:0000256" key="1">
    <source>
        <dbReference type="SAM" id="Coils"/>
    </source>
</evidence>